<dbReference type="EMBL" id="CM007379">
    <property type="protein sequence ID" value="OIV91862.1"/>
    <property type="molecule type" value="Genomic_DNA"/>
</dbReference>
<organism evidence="1 2">
    <name type="scientific">Lupinus angustifolius</name>
    <name type="common">Narrow-leaved blue lupine</name>
    <dbReference type="NCBI Taxonomy" id="3871"/>
    <lineage>
        <taxon>Eukaryota</taxon>
        <taxon>Viridiplantae</taxon>
        <taxon>Streptophyta</taxon>
        <taxon>Embryophyta</taxon>
        <taxon>Tracheophyta</taxon>
        <taxon>Spermatophyta</taxon>
        <taxon>Magnoliopsida</taxon>
        <taxon>eudicotyledons</taxon>
        <taxon>Gunneridae</taxon>
        <taxon>Pentapetalae</taxon>
        <taxon>rosids</taxon>
        <taxon>fabids</taxon>
        <taxon>Fabales</taxon>
        <taxon>Fabaceae</taxon>
        <taxon>Papilionoideae</taxon>
        <taxon>50 kb inversion clade</taxon>
        <taxon>genistoids sensu lato</taxon>
        <taxon>core genistoids</taxon>
        <taxon>Genisteae</taxon>
        <taxon>Lupinus</taxon>
    </lineage>
</organism>
<reference evidence="1 2" key="1">
    <citation type="journal article" date="2017" name="Plant Biotechnol. J.">
        <title>A comprehensive draft genome sequence for lupin (Lupinus angustifolius), an emerging health food: insights into plant-microbe interactions and legume evolution.</title>
        <authorList>
            <person name="Hane J.K."/>
            <person name="Ming Y."/>
            <person name="Kamphuis L.G."/>
            <person name="Nelson M.N."/>
            <person name="Garg G."/>
            <person name="Atkins C.A."/>
            <person name="Bayer P.E."/>
            <person name="Bravo A."/>
            <person name="Bringans S."/>
            <person name="Cannon S."/>
            <person name="Edwards D."/>
            <person name="Foley R."/>
            <person name="Gao L.L."/>
            <person name="Harrison M.J."/>
            <person name="Huang W."/>
            <person name="Hurgobin B."/>
            <person name="Li S."/>
            <person name="Liu C.W."/>
            <person name="McGrath A."/>
            <person name="Morahan G."/>
            <person name="Murray J."/>
            <person name="Weller J."/>
            <person name="Jian J."/>
            <person name="Singh K.B."/>
        </authorList>
    </citation>
    <scope>NUCLEOTIDE SEQUENCE [LARGE SCALE GENOMIC DNA]</scope>
    <source>
        <strain evidence="2">cv. Tanjil</strain>
        <tissue evidence="1">Whole plant</tissue>
    </source>
</reference>
<sequence>MEVDAFVQVENMNHASYIVVSRKLQNEEVYHLASFLKQYVKPTTDNKNLKTRNVKIVVTTKQLKLLLSGSNKFQIKTRVVHASHKWQPSLPTIQEVHNS</sequence>
<evidence type="ECO:0000313" key="2">
    <source>
        <dbReference type="Proteomes" id="UP000188354"/>
    </source>
</evidence>
<name>A0A4P1QPZ8_LUPAN</name>
<protein>
    <submittedName>
        <fullName evidence="1">Uncharacterized protein</fullName>
    </submittedName>
</protein>
<dbReference type="Gramene" id="OIV91862">
    <property type="protein sequence ID" value="OIV91862"/>
    <property type="gene ID" value="TanjilG_17854"/>
</dbReference>
<evidence type="ECO:0000313" key="1">
    <source>
        <dbReference type="EMBL" id="OIV91862.1"/>
    </source>
</evidence>
<accession>A0A4P1QPZ8</accession>
<keyword evidence="2" id="KW-1185">Reference proteome</keyword>
<proteinExistence type="predicted"/>
<dbReference type="AlphaFoldDB" id="A0A4P1QPZ8"/>
<dbReference type="Proteomes" id="UP000188354">
    <property type="component" value="Chromosome LG19"/>
</dbReference>
<gene>
    <name evidence="1" type="ORF">TanjilG_17854</name>
</gene>